<protein>
    <submittedName>
        <fullName evidence="7">Na/Pi cotransporter family protein</fullName>
    </submittedName>
</protein>
<name>A0ABS3SZJ7_9FLAO</name>
<proteinExistence type="predicted"/>
<dbReference type="RefSeq" id="WP_208152226.1">
    <property type="nucleotide sequence ID" value="NZ_JAGEVF010000001.1"/>
</dbReference>
<keyword evidence="5 6" id="KW-0472">Membrane</keyword>
<comment type="caution">
    <text evidence="7">The sequence shown here is derived from an EMBL/GenBank/DDBJ whole genome shotgun (WGS) entry which is preliminary data.</text>
</comment>
<keyword evidence="8" id="KW-1185">Reference proteome</keyword>
<dbReference type="Pfam" id="PF02690">
    <property type="entry name" value="Na_Pi_cotrans"/>
    <property type="match status" value="2"/>
</dbReference>
<dbReference type="EMBL" id="JAGEVF010000001">
    <property type="protein sequence ID" value="MBO3115464.1"/>
    <property type="molecule type" value="Genomic_DNA"/>
</dbReference>
<feature type="transmembrane region" description="Helical" evidence="6">
    <location>
        <begin position="138"/>
        <end position="155"/>
    </location>
</feature>
<dbReference type="NCBIfam" id="TIGR00704">
    <property type="entry name" value="NaPi_cotrn_rel"/>
    <property type="match status" value="1"/>
</dbReference>
<evidence type="ECO:0000313" key="8">
    <source>
        <dbReference type="Proteomes" id="UP000676776"/>
    </source>
</evidence>
<evidence type="ECO:0000256" key="3">
    <source>
        <dbReference type="ARBA" id="ARBA00022692"/>
    </source>
</evidence>
<reference evidence="7 8" key="1">
    <citation type="submission" date="2021-03" db="EMBL/GenBank/DDBJ databases">
        <title>Winogradskyella sp. nov., isolated from costal sediment.</title>
        <authorList>
            <person name="Gao C."/>
        </authorList>
    </citation>
    <scope>NUCLEOTIDE SEQUENCE [LARGE SCALE GENOMIC DNA]</scope>
    <source>
        <strain evidence="7 8">DF17</strain>
    </source>
</reference>
<dbReference type="InterPro" id="IPR003841">
    <property type="entry name" value="Na/Pi_transpt"/>
</dbReference>
<organism evidence="7 8">
    <name type="scientific">Winogradskyella pelagia</name>
    <dbReference type="NCBI Taxonomy" id="2819984"/>
    <lineage>
        <taxon>Bacteria</taxon>
        <taxon>Pseudomonadati</taxon>
        <taxon>Bacteroidota</taxon>
        <taxon>Flavobacteriia</taxon>
        <taxon>Flavobacteriales</taxon>
        <taxon>Flavobacteriaceae</taxon>
        <taxon>Winogradskyella</taxon>
    </lineage>
</organism>
<dbReference type="PANTHER" id="PTHR10010">
    <property type="entry name" value="SOLUTE CARRIER FAMILY 34 SODIUM PHOSPHATE , MEMBER 2-RELATED"/>
    <property type="match status" value="1"/>
</dbReference>
<keyword evidence="3 6" id="KW-0812">Transmembrane</keyword>
<feature type="transmembrane region" description="Helical" evidence="6">
    <location>
        <begin position="255"/>
        <end position="273"/>
    </location>
</feature>
<evidence type="ECO:0000256" key="5">
    <source>
        <dbReference type="ARBA" id="ARBA00023136"/>
    </source>
</evidence>
<gene>
    <name evidence="7" type="ORF">J4050_01820</name>
</gene>
<feature type="transmembrane region" description="Helical" evidence="6">
    <location>
        <begin position="6"/>
        <end position="32"/>
    </location>
</feature>
<feature type="transmembrane region" description="Helical" evidence="6">
    <location>
        <begin position="218"/>
        <end position="243"/>
    </location>
</feature>
<feature type="transmembrane region" description="Helical" evidence="6">
    <location>
        <begin position="293"/>
        <end position="318"/>
    </location>
</feature>
<keyword evidence="2" id="KW-1003">Cell membrane</keyword>
<dbReference type="PANTHER" id="PTHR10010:SF46">
    <property type="entry name" value="SODIUM-DEPENDENT PHOSPHATE TRANSPORT PROTEIN 2B"/>
    <property type="match status" value="1"/>
</dbReference>
<evidence type="ECO:0000256" key="4">
    <source>
        <dbReference type="ARBA" id="ARBA00022989"/>
    </source>
</evidence>
<dbReference type="NCBIfam" id="NF037997">
    <property type="entry name" value="Na_Pi_symport"/>
    <property type="match status" value="1"/>
</dbReference>
<sequence length="581" mass="64980">MDYGLYDILMLVGALGVFLYGMTVMSDALLLLAGDKLRKILASMTSNRVFGIFTGFLITSIIQSSSATTLMVVSFSNAGLLTLVESIGVIMGANIGTTVTAWIIAILGFKVSMSAIALPLVGLGFGLTFLKNKTYKNLGNFIVGFALLFIGLEFLKDTMPDINSNPELLSVLSKYTDLGYLSIFIFLCIGTILTVVVQSSSATMALTLIMTAQGWIPFHLAAAMVLGENIGTTITANLAAIIGNYKAKQTARAHLVFNSIGVIWMLLLFYPFLRFIDWLSVQIGSESPYMSAAAIPVAISLYHTTFNFANSFLLVWFVKPIAKLVEYLVPEVALKTYEIDQPKYLTPEVLKYPETAISALRNESIYLFENPIFEIIAHALSISRTDIMSDEKTKNIIMKSNIQFKADPGKLYLTKVKSIYGKIIEYGTKAQSELKLTQSQHQEISQLKIANRKMVEMIKLVEDLTKNINLYMVSDNTYIKDEYDRLRQKVVKVLRIIYRMRTEKNKEKYHDKLILLKQKAKQNKHLGSVKIDKLIRKDSITADMASSYFNDFDNVNDIVKNLIDVADLLFALRDPLFLNGK</sequence>
<evidence type="ECO:0000256" key="6">
    <source>
        <dbReference type="SAM" id="Phobius"/>
    </source>
</evidence>
<evidence type="ECO:0000313" key="7">
    <source>
        <dbReference type="EMBL" id="MBO3115464.1"/>
    </source>
</evidence>
<dbReference type="Proteomes" id="UP000676776">
    <property type="component" value="Unassembled WGS sequence"/>
</dbReference>
<comment type="subcellular location">
    <subcellularLocation>
        <location evidence="1">Cell membrane</location>
        <topology evidence="1">Multi-pass membrane protein</topology>
    </subcellularLocation>
</comment>
<accession>A0ABS3SZJ7</accession>
<evidence type="ECO:0000256" key="1">
    <source>
        <dbReference type="ARBA" id="ARBA00004651"/>
    </source>
</evidence>
<evidence type="ECO:0000256" key="2">
    <source>
        <dbReference type="ARBA" id="ARBA00022475"/>
    </source>
</evidence>
<keyword evidence="4 6" id="KW-1133">Transmembrane helix</keyword>
<dbReference type="InterPro" id="IPR004633">
    <property type="entry name" value="NaPi_cotrn-rel/YqeW-like"/>
</dbReference>
<feature type="transmembrane region" description="Helical" evidence="6">
    <location>
        <begin position="178"/>
        <end position="198"/>
    </location>
</feature>